<evidence type="ECO:0000313" key="4">
    <source>
        <dbReference type="Proteomes" id="UP000280307"/>
    </source>
</evidence>
<sequence length="265" mass="28988">MSTRIKKRKVAEEYPYTLRQRVAWTLSNLLILTGCYIMLYVGGVYSYVEYQRAAARGDSGLAAPQILVRAPSLPAVPAVVERHGVALAQHATMSGTVSHGALAAEQALTHVSRVERLILPSIAVDAKVIEVGWEVVEQDGQLASLWQVAEFAVGQHKGSANPGEGDNIVLAGHVGGYGQIFRDLFYVLPGDPVIVYSDGHMFHYTVSERLIVDEEGPHVTEAQRQANAQLIAPTDYEVLTMVTCWPATGPDRFMQRVIIRALPDQ</sequence>
<name>A0A426TRL7_9CHLR</name>
<keyword evidence="1" id="KW-0378">Hydrolase</keyword>
<keyword evidence="2" id="KW-0812">Transmembrane</keyword>
<reference evidence="3 4" key="1">
    <citation type="submission" date="2018-12" db="EMBL/GenBank/DDBJ databases">
        <title>Genome Sequence of Candidatus Viridilinea halotolerans isolated from saline sulfide-rich spring.</title>
        <authorList>
            <person name="Grouzdev D.S."/>
            <person name="Burganskaya E.I."/>
            <person name="Krutkina M.S."/>
            <person name="Sukhacheva M.V."/>
            <person name="Gorlenko V.M."/>
        </authorList>
    </citation>
    <scope>NUCLEOTIDE SEQUENCE [LARGE SCALE GENOMIC DNA]</scope>
    <source>
        <strain evidence="3">Chok-6</strain>
    </source>
</reference>
<evidence type="ECO:0000313" key="3">
    <source>
        <dbReference type="EMBL" id="RRR66146.1"/>
    </source>
</evidence>
<protein>
    <submittedName>
        <fullName evidence="3">Sortase</fullName>
    </submittedName>
</protein>
<accession>A0A426TRL7</accession>
<proteinExistence type="predicted"/>
<dbReference type="CDD" id="cd00004">
    <property type="entry name" value="Sortase"/>
    <property type="match status" value="1"/>
</dbReference>
<evidence type="ECO:0000256" key="1">
    <source>
        <dbReference type="ARBA" id="ARBA00022801"/>
    </source>
</evidence>
<organism evidence="3 4">
    <name type="scientific">Candidatus Viridilinea halotolerans</name>
    <dbReference type="NCBI Taxonomy" id="2491704"/>
    <lineage>
        <taxon>Bacteria</taxon>
        <taxon>Bacillati</taxon>
        <taxon>Chloroflexota</taxon>
        <taxon>Chloroflexia</taxon>
        <taxon>Chloroflexales</taxon>
        <taxon>Chloroflexineae</taxon>
        <taxon>Oscillochloridaceae</taxon>
        <taxon>Candidatus Viridilinea</taxon>
    </lineage>
</organism>
<dbReference type="PROSITE" id="PS51257">
    <property type="entry name" value="PROKAR_LIPOPROTEIN"/>
    <property type="match status" value="1"/>
</dbReference>
<comment type="caution">
    <text evidence="3">The sequence shown here is derived from an EMBL/GenBank/DDBJ whole genome shotgun (WGS) entry which is preliminary data.</text>
</comment>
<evidence type="ECO:0000256" key="2">
    <source>
        <dbReference type="SAM" id="Phobius"/>
    </source>
</evidence>
<dbReference type="EMBL" id="RSAS01000880">
    <property type="protein sequence ID" value="RRR66146.1"/>
    <property type="molecule type" value="Genomic_DNA"/>
</dbReference>
<dbReference type="AlphaFoldDB" id="A0A426TRL7"/>
<feature type="transmembrane region" description="Helical" evidence="2">
    <location>
        <begin position="29"/>
        <end position="48"/>
    </location>
</feature>
<keyword evidence="2" id="KW-1133">Transmembrane helix</keyword>
<keyword evidence="2" id="KW-0472">Membrane</keyword>
<dbReference type="Gene3D" id="2.40.260.10">
    <property type="entry name" value="Sortase"/>
    <property type="match status" value="1"/>
</dbReference>
<dbReference type="GO" id="GO:0016787">
    <property type="term" value="F:hydrolase activity"/>
    <property type="evidence" value="ECO:0007669"/>
    <property type="project" value="UniProtKB-KW"/>
</dbReference>
<dbReference type="Proteomes" id="UP000280307">
    <property type="component" value="Unassembled WGS sequence"/>
</dbReference>
<gene>
    <name evidence="3" type="ORF">EI684_21160</name>
</gene>
<dbReference type="Pfam" id="PF04203">
    <property type="entry name" value="Sortase"/>
    <property type="match status" value="1"/>
</dbReference>
<dbReference type="SUPFAM" id="SSF63817">
    <property type="entry name" value="Sortase"/>
    <property type="match status" value="1"/>
</dbReference>
<dbReference type="InterPro" id="IPR023365">
    <property type="entry name" value="Sortase_dom-sf"/>
</dbReference>
<dbReference type="InterPro" id="IPR005754">
    <property type="entry name" value="Sortase"/>
</dbReference>